<name>A0A024TFC6_9STRA</name>
<dbReference type="SUPFAM" id="SSF55021">
    <property type="entry name" value="ACT-like"/>
    <property type="match status" value="1"/>
</dbReference>
<dbReference type="EMBL" id="KI913998">
    <property type="protein sequence ID" value="ETV92714.1"/>
    <property type="molecule type" value="Genomic_DNA"/>
</dbReference>
<organism evidence="2">
    <name type="scientific">Aphanomyces invadans</name>
    <dbReference type="NCBI Taxonomy" id="157072"/>
    <lineage>
        <taxon>Eukaryota</taxon>
        <taxon>Sar</taxon>
        <taxon>Stramenopiles</taxon>
        <taxon>Oomycota</taxon>
        <taxon>Saprolegniomycetes</taxon>
        <taxon>Saprolegniales</taxon>
        <taxon>Verrucalvaceae</taxon>
        <taxon>Aphanomyces</taxon>
    </lineage>
</organism>
<reference evidence="2" key="1">
    <citation type="submission" date="2013-12" db="EMBL/GenBank/DDBJ databases">
        <title>The Genome Sequence of Aphanomyces invadans NJM9701.</title>
        <authorList>
            <consortium name="The Broad Institute Genomics Platform"/>
            <person name="Russ C."/>
            <person name="Tyler B."/>
            <person name="van West P."/>
            <person name="Dieguez-Uribeondo J."/>
            <person name="Young S.K."/>
            <person name="Zeng Q."/>
            <person name="Gargeya S."/>
            <person name="Fitzgerald M."/>
            <person name="Abouelleil A."/>
            <person name="Alvarado L."/>
            <person name="Chapman S.B."/>
            <person name="Gainer-Dewar J."/>
            <person name="Goldberg J."/>
            <person name="Griggs A."/>
            <person name="Gujja S."/>
            <person name="Hansen M."/>
            <person name="Howarth C."/>
            <person name="Imamovic A."/>
            <person name="Ireland A."/>
            <person name="Larimer J."/>
            <person name="McCowan C."/>
            <person name="Murphy C."/>
            <person name="Pearson M."/>
            <person name="Poon T.W."/>
            <person name="Priest M."/>
            <person name="Roberts A."/>
            <person name="Saif S."/>
            <person name="Shea T."/>
            <person name="Sykes S."/>
            <person name="Wortman J."/>
            <person name="Nusbaum C."/>
            <person name="Birren B."/>
        </authorList>
    </citation>
    <scope>NUCLEOTIDE SEQUENCE [LARGE SCALE GENOMIC DNA]</scope>
    <source>
        <strain evidence="2">NJM9701</strain>
    </source>
</reference>
<feature type="domain" description="CASTOR ACT" evidence="1">
    <location>
        <begin position="287"/>
        <end position="348"/>
    </location>
</feature>
<dbReference type="OrthoDB" id="58529at2759"/>
<proteinExistence type="predicted"/>
<dbReference type="InterPro" id="IPR027795">
    <property type="entry name" value="CASTOR_ACT_dom"/>
</dbReference>
<dbReference type="RefSeq" id="XP_008878752.1">
    <property type="nucleotide sequence ID" value="XM_008880530.1"/>
</dbReference>
<feature type="domain" description="CASTOR ACT" evidence="1">
    <location>
        <begin position="106"/>
        <end position="168"/>
    </location>
</feature>
<dbReference type="GeneID" id="20090193"/>
<dbReference type="Gene3D" id="3.30.2130.10">
    <property type="entry name" value="VC0802-like"/>
    <property type="match status" value="2"/>
</dbReference>
<dbReference type="AlphaFoldDB" id="A0A024TFC6"/>
<dbReference type="InterPro" id="IPR045865">
    <property type="entry name" value="ACT-like_dom_sf"/>
</dbReference>
<dbReference type="InterPro" id="IPR051719">
    <property type="entry name" value="CASTOR_mTORC1"/>
</dbReference>
<dbReference type="VEuPathDB" id="FungiDB:H310_13143"/>
<dbReference type="Pfam" id="PF13840">
    <property type="entry name" value="ACT_7"/>
    <property type="match status" value="2"/>
</dbReference>
<protein>
    <recommendedName>
        <fullName evidence="1">CASTOR ACT domain-containing protein</fullName>
    </recommendedName>
</protein>
<dbReference type="STRING" id="157072.A0A024TFC6"/>
<dbReference type="PANTHER" id="PTHR31131">
    <property type="entry name" value="CHROMOSOME 1, WHOLE GENOME SHOTGUN SEQUENCE"/>
    <property type="match status" value="1"/>
</dbReference>
<evidence type="ECO:0000313" key="2">
    <source>
        <dbReference type="EMBL" id="ETV92714.1"/>
    </source>
</evidence>
<dbReference type="PANTHER" id="PTHR31131:SF6">
    <property type="entry name" value="CASTOR ACT DOMAIN-CONTAINING PROTEIN"/>
    <property type="match status" value="1"/>
</dbReference>
<gene>
    <name evidence="2" type="ORF">H310_13143</name>
</gene>
<evidence type="ECO:0000259" key="1">
    <source>
        <dbReference type="Pfam" id="PF13840"/>
    </source>
</evidence>
<sequence length="369" mass="40565">MDAATELVSTSNFHATLLPGELSVIQIPPAHVRACSWALLNLLLYGECSLNCREDDAATVDHICRLKQTDLFSMVVDNDGITLFVDPNGIAMFEAANLHDKIRMAPQHWRAIQIHLGPMVAEFPGVVSFLSKLLAEDNISILNMSTYDTDIIYVQACKLDQAVACLRRKLSRGVTGLKADMESECELRLSVDPDILFDLKAVVDSAQYLAVYPERMVLVRLKKEALRESAFGLTQLVLRSSSAQTAATPPSHCSTSFWCYCETAEEISLILDNECLADFSETAVIVSHDRWRVIKLCGKTYDFEETGIVAAMSALNAVDTQVLNISSFGSNVTLVLEEALDASVASLCESLNLTRVDYRVRERGGGSVC</sequence>
<dbReference type="eggNOG" id="ENOG502QPNR">
    <property type="taxonomic scope" value="Eukaryota"/>
</dbReference>
<accession>A0A024TFC6</accession>